<dbReference type="EnsemblPlants" id="QL04p048413:mrna">
    <property type="protein sequence ID" value="QL04p048413:mrna:CDS:1"/>
    <property type="gene ID" value="QL04p048413"/>
</dbReference>
<proteinExistence type="predicted"/>
<name>A0A7N2LG05_QUELO</name>
<dbReference type="SUPFAM" id="SSF53098">
    <property type="entry name" value="Ribonuclease H-like"/>
    <property type="match status" value="1"/>
</dbReference>
<dbReference type="InterPro" id="IPR053151">
    <property type="entry name" value="RNase_H-like"/>
</dbReference>
<dbReference type="AlphaFoldDB" id="A0A7N2LG05"/>
<feature type="domain" description="RNase H type-1" evidence="1">
    <location>
        <begin position="2"/>
        <end position="106"/>
    </location>
</feature>
<dbReference type="GO" id="GO:0004523">
    <property type="term" value="F:RNA-DNA hybrid ribonuclease activity"/>
    <property type="evidence" value="ECO:0007669"/>
    <property type="project" value="InterPro"/>
</dbReference>
<accession>A0A7N2LG05</accession>
<dbReference type="EMBL" id="LRBV02000004">
    <property type="status" value="NOT_ANNOTATED_CDS"/>
    <property type="molecule type" value="Genomic_DNA"/>
</dbReference>
<organism evidence="2 3">
    <name type="scientific">Quercus lobata</name>
    <name type="common">Valley oak</name>
    <dbReference type="NCBI Taxonomy" id="97700"/>
    <lineage>
        <taxon>Eukaryota</taxon>
        <taxon>Viridiplantae</taxon>
        <taxon>Streptophyta</taxon>
        <taxon>Embryophyta</taxon>
        <taxon>Tracheophyta</taxon>
        <taxon>Spermatophyta</taxon>
        <taxon>Magnoliopsida</taxon>
        <taxon>eudicotyledons</taxon>
        <taxon>Gunneridae</taxon>
        <taxon>Pentapetalae</taxon>
        <taxon>rosids</taxon>
        <taxon>fabids</taxon>
        <taxon>Fagales</taxon>
        <taxon>Fagaceae</taxon>
        <taxon>Quercus</taxon>
    </lineage>
</organism>
<dbReference type="Pfam" id="PF13456">
    <property type="entry name" value="RVT_3"/>
    <property type="match status" value="1"/>
</dbReference>
<dbReference type="GO" id="GO:0003676">
    <property type="term" value="F:nucleic acid binding"/>
    <property type="evidence" value="ECO:0007669"/>
    <property type="project" value="InterPro"/>
</dbReference>
<dbReference type="InterPro" id="IPR012337">
    <property type="entry name" value="RNaseH-like_sf"/>
</dbReference>
<dbReference type="Gene3D" id="3.30.420.10">
    <property type="entry name" value="Ribonuclease H-like superfamily/Ribonuclease H"/>
    <property type="match status" value="1"/>
</dbReference>
<dbReference type="InterPro" id="IPR036397">
    <property type="entry name" value="RNaseH_sf"/>
</dbReference>
<reference evidence="2 3" key="1">
    <citation type="journal article" date="2016" name="G3 (Bethesda)">
        <title>First Draft Assembly and Annotation of the Genome of a California Endemic Oak Quercus lobata Nee (Fagaceae).</title>
        <authorList>
            <person name="Sork V.L."/>
            <person name="Fitz-Gibbon S.T."/>
            <person name="Puiu D."/>
            <person name="Crepeau M."/>
            <person name="Gugger P.F."/>
            <person name="Sherman R."/>
            <person name="Stevens K."/>
            <person name="Langley C.H."/>
            <person name="Pellegrini M."/>
            <person name="Salzberg S.L."/>
        </authorList>
    </citation>
    <scope>NUCLEOTIDE SEQUENCE [LARGE SCALE GENOMIC DNA]</scope>
    <source>
        <strain evidence="2 3">cv. SW786</strain>
    </source>
</reference>
<reference evidence="2" key="2">
    <citation type="submission" date="2021-01" db="UniProtKB">
        <authorList>
            <consortium name="EnsemblPlants"/>
        </authorList>
    </citation>
    <scope>IDENTIFICATION</scope>
</reference>
<dbReference type="Proteomes" id="UP000594261">
    <property type="component" value="Chromosome 4"/>
</dbReference>
<sequence>MGVGVLIWDHEGSVVATMSKHLPLPLGPLEAEGKAMDEAVTFAWDIGVRDVVFEIDSRIVFDAFRRTITPPIAVANLIDGIHHKLHSFRATCFLHVLRHCNNPAHSKTCQRN</sequence>
<dbReference type="PANTHER" id="PTHR47723:SF19">
    <property type="entry name" value="POLYNUCLEOTIDYL TRANSFERASE, RIBONUCLEASE H-LIKE SUPERFAMILY PROTEIN"/>
    <property type="match status" value="1"/>
</dbReference>
<dbReference type="InParanoid" id="A0A7N2LG05"/>
<dbReference type="Gramene" id="QL04p048413:mrna">
    <property type="protein sequence ID" value="QL04p048413:mrna:CDS:1"/>
    <property type="gene ID" value="QL04p048413"/>
</dbReference>
<evidence type="ECO:0000259" key="1">
    <source>
        <dbReference type="Pfam" id="PF13456"/>
    </source>
</evidence>
<dbReference type="InterPro" id="IPR002156">
    <property type="entry name" value="RNaseH_domain"/>
</dbReference>
<keyword evidence="3" id="KW-1185">Reference proteome</keyword>
<protein>
    <recommendedName>
        <fullName evidence="1">RNase H type-1 domain-containing protein</fullName>
    </recommendedName>
</protein>
<evidence type="ECO:0000313" key="2">
    <source>
        <dbReference type="EnsemblPlants" id="QL04p048413:mrna:CDS:1"/>
    </source>
</evidence>
<dbReference type="PANTHER" id="PTHR47723">
    <property type="entry name" value="OS05G0353850 PROTEIN"/>
    <property type="match status" value="1"/>
</dbReference>
<evidence type="ECO:0000313" key="3">
    <source>
        <dbReference type="Proteomes" id="UP000594261"/>
    </source>
</evidence>
<dbReference type="InterPro" id="IPR044730">
    <property type="entry name" value="RNase_H-like_dom_plant"/>
</dbReference>
<dbReference type="CDD" id="cd06222">
    <property type="entry name" value="RNase_H_like"/>
    <property type="match status" value="1"/>
</dbReference>